<evidence type="ECO:0000313" key="2">
    <source>
        <dbReference type="Proteomes" id="UP000011765"/>
    </source>
</evidence>
<dbReference type="Proteomes" id="UP000011765">
    <property type="component" value="Chromosome"/>
</dbReference>
<proteinExistence type="predicted"/>
<evidence type="ECO:0000313" key="1">
    <source>
        <dbReference type="EMBL" id="AEE14844.1"/>
    </source>
</evidence>
<sequence>MMIIVCILILVAILVLSFFAVLEIRFRRLPETSVQLSFDSTKVDFFNDEKYYYLPFSIDNVSEIIAIVHEVSCILLEPKTRVLDVVSVGYPVENYFKTSLLPPKSGVPILVLLPKEFLQEGKLQFHIKYSGRRDMSMHLSKFHFNFSNNLLRGAVVYEKSYTN</sequence>
<dbReference type="KEGG" id="tnr:Thena_1225"/>
<dbReference type="RefSeq" id="WP_013756565.1">
    <property type="nucleotide sequence ID" value="NC_015499.1"/>
</dbReference>
<dbReference type="AlphaFoldDB" id="M1E941"/>
<organism evidence="1 2">
    <name type="scientific">Thermodesulfobium narugense DSM 14796</name>
    <dbReference type="NCBI Taxonomy" id="747365"/>
    <lineage>
        <taxon>Bacteria</taxon>
        <taxon>Pseudomonadati</taxon>
        <taxon>Thermodesulfobiota</taxon>
        <taxon>Thermodesulfobiia</taxon>
        <taxon>Thermodesulfobiales</taxon>
        <taxon>Thermodesulfobiaceae</taxon>
        <taxon>Thermodesulfobium</taxon>
    </lineage>
</organism>
<dbReference type="STRING" id="747365.Thena_1225"/>
<protein>
    <submittedName>
        <fullName evidence="1">Uncharacterized protein</fullName>
    </submittedName>
</protein>
<gene>
    <name evidence="1" type="ORF">Thena_1225</name>
</gene>
<dbReference type="EMBL" id="CP002690">
    <property type="protein sequence ID" value="AEE14844.1"/>
    <property type="molecule type" value="Genomic_DNA"/>
</dbReference>
<reference evidence="1 2" key="1">
    <citation type="submission" date="2011-04" db="EMBL/GenBank/DDBJ databases">
        <title>The complete genome of Thermodesulfobium narugense DSM 14796.</title>
        <authorList>
            <consortium name="US DOE Joint Genome Institute (JGI-PGF)"/>
            <person name="Lucas S."/>
            <person name="Han J."/>
            <person name="Lapidus A."/>
            <person name="Bruce D."/>
            <person name="Goodwin L."/>
            <person name="Pitluck S."/>
            <person name="Peters L."/>
            <person name="Kyrpides N."/>
            <person name="Mavromatis K."/>
            <person name="Pagani I."/>
            <person name="Ivanova N."/>
            <person name="Ovchinnikova G."/>
            <person name="Zhang X."/>
            <person name="Saunders L."/>
            <person name="Detter J.C."/>
            <person name="Tapia R."/>
            <person name="Han C."/>
            <person name="Land M."/>
            <person name="Hauser L."/>
            <person name="Markowitz V."/>
            <person name="Cheng J.-F."/>
            <person name="Hugenholtz P."/>
            <person name="Woyke T."/>
            <person name="Wu D."/>
            <person name="Spring S."/>
            <person name="Schroeder M."/>
            <person name="Brambilla E."/>
            <person name="Klenk H.-P."/>
            <person name="Eisen J.A."/>
        </authorList>
    </citation>
    <scope>NUCLEOTIDE SEQUENCE [LARGE SCALE GENOMIC DNA]</scope>
    <source>
        <strain evidence="1 2">DSM 14796</strain>
    </source>
</reference>
<keyword evidence="2" id="KW-1185">Reference proteome</keyword>
<name>M1E941_9BACT</name>
<accession>M1E941</accession>
<dbReference type="OrthoDB" id="9828318at2"/>
<dbReference type="HOGENOM" id="CLU_1626290_0_0_9"/>